<reference evidence="2 3" key="1">
    <citation type="submission" date="2021-10" db="EMBL/GenBank/DDBJ databases">
        <title>Collection of gut derived symbiotic bacterial strains cultured from healthy donors.</title>
        <authorList>
            <person name="Lin H."/>
            <person name="Littmann E."/>
            <person name="Kohout C."/>
            <person name="Pamer E.G."/>
        </authorList>
    </citation>
    <scope>NUCLEOTIDE SEQUENCE [LARGE SCALE GENOMIC DNA]</scope>
    <source>
        <strain evidence="2 3">DFI.1.165</strain>
    </source>
</reference>
<dbReference type="EMBL" id="JAJCIS010000014">
    <property type="protein sequence ID" value="MCB7388723.1"/>
    <property type="molecule type" value="Genomic_DNA"/>
</dbReference>
<feature type="transmembrane region" description="Helical" evidence="1">
    <location>
        <begin position="188"/>
        <end position="211"/>
    </location>
</feature>
<dbReference type="RefSeq" id="WP_082891612.1">
    <property type="nucleotide sequence ID" value="NZ_JAJCIQ010000014.1"/>
</dbReference>
<feature type="transmembrane region" description="Helical" evidence="1">
    <location>
        <begin position="90"/>
        <end position="115"/>
    </location>
</feature>
<accession>A0ABS8DJX4</accession>
<name>A0ABS8DJX4_9FIRM</name>
<keyword evidence="1" id="KW-0812">Transmembrane</keyword>
<feature type="transmembrane region" description="Helical" evidence="1">
    <location>
        <begin position="152"/>
        <end position="176"/>
    </location>
</feature>
<dbReference type="InterPro" id="IPR046594">
    <property type="entry name" value="DUF6652"/>
</dbReference>
<feature type="transmembrane region" description="Helical" evidence="1">
    <location>
        <begin position="121"/>
        <end position="145"/>
    </location>
</feature>
<keyword evidence="3" id="KW-1185">Reference proteome</keyword>
<organism evidence="2 3">
    <name type="scientific">Bariatricus massiliensis</name>
    <dbReference type="NCBI Taxonomy" id="1745713"/>
    <lineage>
        <taxon>Bacteria</taxon>
        <taxon>Bacillati</taxon>
        <taxon>Bacillota</taxon>
        <taxon>Clostridia</taxon>
        <taxon>Lachnospirales</taxon>
        <taxon>Lachnospiraceae</taxon>
        <taxon>Bariatricus</taxon>
    </lineage>
</organism>
<gene>
    <name evidence="2" type="ORF">LIZ65_15650</name>
</gene>
<dbReference type="Proteomes" id="UP001299546">
    <property type="component" value="Unassembled WGS sequence"/>
</dbReference>
<dbReference type="Pfam" id="PF20357">
    <property type="entry name" value="DUF6652"/>
    <property type="match status" value="1"/>
</dbReference>
<protein>
    <submittedName>
        <fullName evidence="2">ABC transporter permease</fullName>
    </submittedName>
</protein>
<feature type="transmembrane region" description="Helical" evidence="1">
    <location>
        <begin position="46"/>
        <end position="69"/>
    </location>
</feature>
<evidence type="ECO:0000256" key="1">
    <source>
        <dbReference type="SAM" id="Phobius"/>
    </source>
</evidence>
<feature type="transmembrane region" description="Helical" evidence="1">
    <location>
        <begin position="12"/>
        <end position="34"/>
    </location>
</feature>
<sequence>MGNKYKKSKSNWIYVLGALYVVAAYTFIFLAAYISEIGLNEKSGVISQWIIWLWPIILGIVNLAAMLITGKKCDRNQLLNCVILIKYGMIPFYIIGGGCVFLFLVFSFIPVPFMIFVGPYMAMVLCICGWLIMVGTAPITLAYIIKSYKEGLHGIISSVIAGVAQFFFIFDVLSIMVMAVKEGRWKKLTITIIILVLILCSTLILGGVMLLRGV</sequence>
<proteinExistence type="predicted"/>
<evidence type="ECO:0000313" key="2">
    <source>
        <dbReference type="EMBL" id="MCB7388723.1"/>
    </source>
</evidence>
<keyword evidence="1" id="KW-1133">Transmembrane helix</keyword>
<evidence type="ECO:0000313" key="3">
    <source>
        <dbReference type="Proteomes" id="UP001299546"/>
    </source>
</evidence>
<comment type="caution">
    <text evidence="2">The sequence shown here is derived from an EMBL/GenBank/DDBJ whole genome shotgun (WGS) entry which is preliminary data.</text>
</comment>
<keyword evidence="1" id="KW-0472">Membrane</keyword>